<name>A0A1Z2KX38_9ACTN</name>
<evidence type="ECO:0000256" key="2">
    <source>
        <dbReference type="ARBA" id="ARBA00022617"/>
    </source>
</evidence>
<evidence type="ECO:0000256" key="3">
    <source>
        <dbReference type="ARBA" id="ARBA00022723"/>
    </source>
</evidence>
<dbReference type="PANTHER" id="PTHR46696:SF1">
    <property type="entry name" value="CYTOCHROME P450 YJIB-RELATED"/>
    <property type="match status" value="1"/>
</dbReference>
<dbReference type="InterPro" id="IPR001128">
    <property type="entry name" value="Cyt_P450"/>
</dbReference>
<dbReference type="GO" id="GO:0005506">
    <property type="term" value="F:iron ion binding"/>
    <property type="evidence" value="ECO:0007669"/>
    <property type="project" value="InterPro"/>
</dbReference>
<comment type="similarity">
    <text evidence="1 7">Belongs to the cytochrome P450 family.</text>
</comment>
<dbReference type="GO" id="GO:0004497">
    <property type="term" value="F:monooxygenase activity"/>
    <property type="evidence" value="ECO:0007669"/>
    <property type="project" value="UniProtKB-KW"/>
</dbReference>
<evidence type="ECO:0000256" key="6">
    <source>
        <dbReference type="ARBA" id="ARBA00023033"/>
    </source>
</evidence>
<dbReference type="GO" id="GO:0016705">
    <property type="term" value="F:oxidoreductase activity, acting on paired donors, with incorporation or reduction of molecular oxygen"/>
    <property type="evidence" value="ECO:0007669"/>
    <property type="project" value="InterPro"/>
</dbReference>
<organism evidence="8 9">
    <name type="scientific">Streptomyces albireticuli</name>
    <dbReference type="NCBI Taxonomy" id="1940"/>
    <lineage>
        <taxon>Bacteria</taxon>
        <taxon>Bacillati</taxon>
        <taxon>Actinomycetota</taxon>
        <taxon>Actinomycetes</taxon>
        <taxon>Kitasatosporales</taxon>
        <taxon>Streptomycetaceae</taxon>
        <taxon>Streptomyces</taxon>
    </lineage>
</organism>
<dbReference type="RefSeq" id="WP_087925202.1">
    <property type="nucleotide sequence ID" value="NZ_CP021744.1"/>
</dbReference>
<dbReference type="PROSITE" id="PS00086">
    <property type="entry name" value="CYTOCHROME_P450"/>
    <property type="match status" value="1"/>
</dbReference>
<dbReference type="Gene3D" id="1.10.630.10">
    <property type="entry name" value="Cytochrome P450"/>
    <property type="match status" value="1"/>
</dbReference>
<reference evidence="8 9" key="1">
    <citation type="submission" date="2017-06" db="EMBL/GenBank/DDBJ databases">
        <title>Streptomyces albireticuli Genome sequencing and assembly.</title>
        <authorList>
            <person name="Wang Y."/>
            <person name="Du B."/>
            <person name="Ding Y."/>
            <person name="Liu H."/>
            <person name="Hou Q."/>
            <person name="Liu K."/>
            <person name="Yao L."/>
            <person name="Wang C."/>
        </authorList>
    </citation>
    <scope>NUCLEOTIDE SEQUENCE [LARGE SCALE GENOMIC DNA]</scope>
    <source>
        <strain evidence="8 9">MDJK11</strain>
    </source>
</reference>
<dbReference type="KEGG" id="salj:SMD11_0942"/>
<dbReference type="FunFam" id="1.10.630.10:FF:000018">
    <property type="entry name" value="Cytochrome P450 monooxygenase"/>
    <property type="match status" value="1"/>
</dbReference>
<dbReference type="PANTHER" id="PTHR46696">
    <property type="entry name" value="P450, PUTATIVE (EUROFUNG)-RELATED"/>
    <property type="match status" value="1"/>
</dbReference>
<proteinExistence type="inferred from homology"/>
<protein>
    <submittedName>
        <fullName evidence="8">Hydroxylase</fullName>
    </submittedName>
</protein>
<evidence type="ECO:0000256" key="1">
    <source>
        <dbReference type="ARBA" id="ARBA00010617"/>
    </source>
</evidence>
<dbReference type="Pfam" id="PF00067">
    <property type="entry name" value="p450"/>
    <property type="match status" value="2"/>
</dbReference>
<dbReference type="GO" id="GO:0020037">
    <property type="term" value="F:heme binding"/>
    <property type="evidence" value="ECO:0007669"/>
    <property type="project" value="InterPro"/>
</dbReference>
<dbReference type="InterPro" id="IPR002397">
    <property type="entry name" value="Cyt_P450_B"/>
</dbReference>
<keyword evidence="2 7" id="KW-0349">Heme</keyword>
<dbReference type="SUPFAM" id="SSF48264">
    <property type="entry name" value="Cytochrome P450"/>
    <property type="match status" value="1"/>
</dbReference>
<evidence type="ECO:0000313" key="9">
    <source>
        <dbReference type="Proteomes" id="UP000195755"/>
    </source>
</evidence>
<dbReference type="InterPro" id="IPR036396">
    <property type="entry name" value="Cyt_P450_sf"/>
</dbReference>
<evidence type="ECO:0000313" key="8">
    <source>
        <dbReference type="EMBL" id="ARZ66608.1"/>
    </source>
</evidence>
<dbReference type="EMBL" id="CP021744">
    <property type="protein sequence ID" value="ARZ66608.1"/>
    <property type="molecule type" value="Genomic_DNA"/>
</dbReference>
<dbReference type="PRINTS" id="PR00359">
    <property type="entry name" value="BP450"/>
</dbReference>
<evidence type="ECO:0000256" key="5">
    <source>
        <dbReference type="ARBA" id="ARBA00023004"/>
    </source>
</evidence>
<sequence>MSTPVTDPGVAMTTLMTPAGKRDPYPLYEALRAYGPLLRLGPDQLVVTGHAECFRALREPRLLSTDGPVQDRMMPGWRDHSSWVWLARNMLFSNSPDHERYRRFFSGAFTPRRIAELRPVVEGLIDGLIDRLAGLAADGAPVDFMAEFAFRVPMAVMGALLGIPEEDQAAFRGPVGDITTALEPIRDLSQLDRGDGGMEWMAAYFTELAAARRAAPRDDLVSAMTRARDESGELSEDELIANFMLLLVAGTEAPMDLIGNALRLAFDHPGHADALREDDGLAPGYIEETLRFDPAAQALNRMAATDLEFFGVPLTEGTKVTLLIAAGNRDPRRFPDPLRFDPYRTGNHALTFSGGAHFCLGAALARMQAEIALPRLLRRFPALGPAGEPTFRDQLVQRGFDRLPVKCG</sequence>
<keyword evidence="6 7" id="KW-0503">Monooxygenase</keyword>
<dbReference type="OrthoDB" id="5500002at2"/>
<gene>
    <name evidence="8" type="ORF">SMD11_0942</name>
</gene>
<dbReference type="CDD" id="cd20625">
    <property type="entry name" value="CYP164-like"/>
    <property type="match status" value="1"/>
</dbReference>
<evidence type="ECO:0000256" key="7">
    <source>
        <dbReference type="RuleBase" id="RU000461"/>
    </source>
</evidence>
<accession>A0A1Z2KX38</accession>
<keyword evidence="5 7" id="KW-0408">Iron</keyword>
<keyword evidence="4 7" id="KW-0560">Oxidoreductase</keyword>
<dbReference type="Proteomes" id="UP000195755">
    <property type="component" value="Chromosome"/>
</dbReference>
<evidence type="ECO:0000256" key="4">
    <source>
        <dbReference type="ARBA" id="ARBA00023002"/>
    </source>
</evidence>
<dbReference type="AlphaFoldDB" id="A0A1Z2KX38"/>
<dbReference type="InterPro" id="IPR017972">
    <property type="entry name" value="Cyt_P450_CS"/>
</dbReference>
<keyword evidence="3 7" id="KW-0479">Metal-binding</keyword>